<dbReference type="InterPro" id="IPR024624">
    <property type="entry name" value="Pyridox_Oxase_Alr4036_FMN-bd"/>
</dbReference>
<organism evidence="2 3">
    <name type="scientific">Neohortaea acidophila</name>
    <dbReference type="NCBI Taxonomy" id="245834"/>
    <lineage>
        <taxon>Eukaryota</taxon>
        <taxon>Fungi</taxon>
        <taxon>Dikarya</taxon>
        <taxon>Ascomycota</taxon>
        <taxon>Pezizomycotina</taxon>
        <taxon>Dothideomycetes</taxon>
        <taxon>Dothideomycetidae</taxon>
        <taxon>Mycosphaerellales</taxon>
        <taxon>Teratosphaeriaceae</taxon>
        <taxon>Neohortaea</taxon>
    </lineage>
</organism>
<protein>
    <submittedName>
        <fullName evidence="2">Pyridoxamine 5'-phosphate oxidase-domain-containing protein</fullName>
    </submittedName>
</protein>
<dbReference type="GeneID" id="54473510"/>
<dbReference type="AlphaFoldDB" id="A0A6A6Q817"/>
<evidence type="ECO:0000313" key="2">
    <source>
        <dbReference type="EMBL" id="KAF2488221.1"/>
    </source>
</evidence>
<dbReference type="RefSeq" id="XP_033594790.1">
    <property type="nucleotide sequence ID" value="XM_033732508.1"/>
</dbReference>
<evidence type="ECO:0000259" key="1">
    <source>
        <dbReference type="Pfam" id="PF12766"/>
    </source>
</evidence>
<dbReference type="Gene3D" id="2.30.110.10">
    <property type="entry name" value="Electron Transport, Fmn-binding Protein, Chain A"/>
    <property type="match status" value="1"/>
</dbReference>
<dbReference type="SUPFAM" id="SSF50475">
    <property type="entry name" value="FMN-binding split barrel"/>
    <property type="match status" value="1"/>
</dbReference>
<keyword evidence="3" id="KW-1185">Reference proteome</keyword>
<feature type="domain" description="Pyridoxamine 5'-phosphate oxidase Alr4036 family FMN-binding" evidence="1">
    <location>
        <begin position="13"/>
        <end position="142"/>
    </location>
</feature>
<dbReference type="PANTHER" id="PTHR28243">
    <property type="entry name" value="AGL049CP"/>
    <property type="match status" value="1"/>
</dbReference>
<gene>
    <name evidence="2" type="ORF">BDY17DRAFT_290444</name>
</gene>
<dbReference type="Proteomes" id="UP000799767">
    <property type="component" value="Unassembled WGS sequence"/>
</dbReference>
<evidence type="ECO:0000313" key="3">
    <source>
        <dbReference type="Proteomes" id="UP000799767"/>
    </source>
</evidence>
<proteinExistence type="predicted"/>
<dbReference type="EMBL" id="MU001631">
    <property type="protein sequence ID" value="KAF2488221.1"/>
    <property type="molecule type" value="Genomic_DNA"/>
</dbReference>
<accession>A0A6A6Q817</accession>
<dbReference type="PANTHER" id="PTHR28243:SF1">
    <property type="entry name" value="PYRIDOXAMINE 5'-PHOSPHATE OXIDASE ALR4036 FAMILY FMN-BINDING DOMAIN-CONTAINING PROTEIN"/>
    <property type="match status" value="1"/>
</dbReference>
<reference evidence="2" key="1">
    <citation type="journal article" date="2020" name="Stud. Mycol.">
        <title>101 Dothideomycetes genomes: a test case for predicting lifestyles and emergence of pathogens.</title>
        <authorList>
            <person name="Haridas S."/>
            <person name="Albert R."/>
            <person name="Binder M."/>
            <person name="Bloem J."/>
            <person name="Labutti K."/>
            <person name="Salamov A."/>
            <person name="Andreopoulos B."/>
            <person name="Baker S."/>
            <person name="Barry K."/>
            <person name="Bills G."/>
            <person name="Bluhm B."/>
            <person name="Cannon C."/>
            <person name="Castanera R."/>
            <person name="Culley D."/>
            <person name="Daum C."/>
            <person name="Ezra D."/>
            <person name="Gonzalez J."/>
            <person name="Henrissat B."/>
            <person name="Kuo A."/>
            <person name="Liang C."/>
            <person name="Lipzen A."/>
            <person name="Lutzoni F."/>
            <person name="Magnuson J."/>
            <person name="Mondo S."/>
            <person name="Nolan M."/>
            <person name="Ohm R."/>
            <person name="Pangilinan J."/>
            <person name="Park H.-J."/>
            <person name="Ramirez L."/>
            <person name="Alfaro M."/>
            <person name="Sun H."/>
            <person name="Tritt A."/>
            <person name="Yoshinaga Y."/>
            <person name="Zwiers L.-H."/>
            <person name="Turgeon B."/>
            <person name="Goodwin S."/>
            <person name="Spatafora J."/>
            <person name="Crous P."/>
            <person name="Grigoriev I."/>
        </authorList>
    </citation>
    <scope>NUCLEOTIDE SEQUENCE</scope>
    <source>
        <strain evidence="2">CBS 113389</strain>
    </source>
</reference>
<dbReference type="OrthoDB" id="5394411at2759"/>
<dbReference type="GO" id="GO:0010181">
    <property type="term" value="F:FMN binding"/>
    <property type="evidence" value="ECO:0007669"/>
    <property type="project" value="InterPro"/>
</dbReference>
<name>A0A6A6Q817_9PEZI</name>
<dbReference type="InterPro" id="IPR012349">
    <property type="entry name" value="Split_barrel_FMN-bd"/>
</dbReference>
<dbReference type="Pfam" id="PF12766">
    <property type="entry name" value="Pyridox_oxase_2"/>
    <property type="match status" value="1"/>
</dbReference>
<sequence>MSSTSAQQQQAPAPWRDTFLSHINTMPSPEFVLATLHPAPKGSPTPYLPRARTCIFRGFWGELPENKHNDAPQNARVFESDLPTFTTDVRMQKAGEVFASSAGKADDDSLVQGSGGGGWCEAVWWAKEPSVQWRVRGRAFVVARDIEGEQGSEEGSGVRTVKSEVGGRMRVVSGKEEEKGEWSWGKELTAHFGNMSPTSKGAWSHVDVL</sequence>